<dbReference type="Gene3D" id="2.30.40.10">
    <property type="entry name" value="Urease, subunit C, domain 1"/>
    <property type="match status" value="1"/>
</dbReference>
<dbReference type="Pfam" id="PF07969">
    <property type="entry name" value="Amidohydro_3"/>
    <property type="match status" value="1"/>
</dbReference>
<dbReference type="GO" id="GO:0004131">
    <property type="term" value="F:cytosine deaminase activity"/>
    <property type="evidence" value="ECO:0007669"/>
    <property type="project" value="UniProtKB-EC"/>
</dbReference>
<feature type="domain" description="Amidohydrolase 3" evidence="1">
    <location>
        <begin position="46"/>
        <end position="388"/>
    </location>
</feature>
<dbReference type="CDD" id="cd01293">
    <property type="entry name" value="Bact_CD"/>
    <property type="match status" value="1"/>
</dbReference>
<sequence>MPSLLIRNVRPMGAPPVDVLVRDGRIAKAGAALSAPTDAAVEEGGGALLLPGLVEGHTHLDKTLWGMDWYRNEVGTKLIDKIENERAFRHASGHDAAAQSLVLAKAFLARGTTRLRTHVDVDTQAGLRHLEGTLRTRQALSEVLQIQVVAFPQSGLLGRPGTAELLGQALAQGADALGGLDPCAIDGDPVRSLDVLFGIADRHQRPLDIHLHEPGAMGAFSLELILQRTEALGMQGKVAVSHGFCLGDLAERERDALLARMARLGVVLVTSAPPSRSVPPLMACRKAGVTVLGGNDGIRDTWSPYGNPDMLERAMLIGMRYNLRRDDEIEVALDTVTHAGARGCGFEAYGLDAGCRADLVLVDAQTVAEAVVARPVRRLVVAGGRVVARNGVLQAEVASL</sequence>
<evidence type="ECO:0000259" key="1">
    <source>
        <dbReference type="Pfam" id="PF07969"/>
    </source>
</evidence>
<dbReference type="Proteomes" id="UP001224845">
    <property type="component" value="Unassembled WGS sequence"/>
</dbReference>
<dbReference type="InterPro" id="IPR013108">
    <property type="entry name" value="Amidohydro_3"/>
</dbReference>
<protein>
    <submittedName>
        <fullName evidence="2">Cytosine deaminase</fullName>
        <ecNumber evidence="2">3.5.4.1</ecNumber>
    </submittedName>
</protein>
<dbReference type="SUPFAM" id="SSF51556">
    <property type="entry name" value="Metallo-dependent hydrolases"/>
    <property type="match status" value="1"/>
</dbReference>
<dbReference type="EC" id="3.5.4.1" evidence="2"/>
<comment type="caution">
    <text evidence="2">The sequence shown here is derived from an EMBL/GenBank/DDBJ whole genome shotgun (WGS) entry which is preliminary data.</text>
</comment>
<gene>
    <name evidence="2" type="ORF">J2W39_002475</name>
</gene>
<dbReference type="AlphaFoldDB" id="A0AAW8EGS6"/>
<dbReference type="InterPro" id="IPR011059">
    <property type="entry name" value="Metal-dep_hydrolase_composite"/>
</dbReference>
<evidence type="ECO:0000313" key="2">
    <source>
        <dbReference type="EMBL" id="MDP9971241.1"/>
    </source>
</evidence>
<evidence type="ECO:0000313" key="3">
    <source>
        <dbReference type="Proteomes" id="UP001224845"/>
    </source>
</evidence>
<dbReference type="EMBL" id="JAUSRV010000005">
    <property type="protein sequence ID" value="MDP9971241.1"/>
    <property type="molecule type" value="Genomic_DNA"/>
</dbReference>
<keyword evidence="2" id="KW-0378">Hydrolase</keyword>
<dbReference type="RefSeq" id="WP_307593813.1">
    <property type="nucleotide sequence ID" value="NZ_JAUSRV010000005.1"/>
</dbReference>
<organism evidence="2 3">
    <name type="scientific">Variovorax paradoxus</name>
    <dbReference type="NCBI Taxonomy" id="34073"/>
    <lineage>
        <taxon>Bacteria</taxon>
        <taxon>Pseudomonadati</taxon>
        <taxon>Pseudomonadota</taxon>
        <taxon>Betaproteobacteria</taxon>
        <taxon>Burkholderiales</taxon>
        <taxon>Comamonadaceae</taxon>
        <taxon>Variovorax</taxon>
    </lineage>
</organism>
<accession>A0AAW8EGS6</accession>
<dbReference type="InterPro" id="IPR032466">
    <property type="entry name" value="Metal_Hydrolase"/>
</dbReference>
<proteinExistence type="predicted"/>
<reference evidence="2" key="1">
    <citation type="submission" date="2023-07" db="EMBL/GenBank/DDBJ databases">
        <title>Sorghum-associated microbial communities from plants grown in Nebraska, USA.</title>
        <authorList>
            <person name="Schachtman D."/>
        </authorList>
    </citation>
    <scope>NUCLEOTIDE SEQUENCE</scope>
    <source>
        <strain evidence="2">DS3315</strain>
    </source>
</reference>
<dbReference type="PANTHER" id="PTHR32027:SF9">
    <property type="entry name" value="BLL3847 PROTEIN"/>
    <property type="match status" value="1"/>
</dbReference>
<dbReference type="SUPFAM" id="SSF51338">
    <property type="entry name" value="Composite domain of metallo-dependent hydrolases"/>
    <property type="match status" value="1"/>
</dbReference>
<dbReference type="InterPro" id="IPR052349">
    <property type="entry name" value="Metallo-hydrolase_Enzymes"/>
</dbReference>
<dbReference type="PANTHER" id="PTHR32027">
    <property type="entry name" value="CYTOSINE DEAMINASE"/>
    <property type="match status" value="1"/>
</dbReference>
<dbReference type="Gene3D" id="3.20.20.140">
    <property type="entry name" value="Metal-dependent hydrolases"/>
    <property type="match status" value="1"/>
</dbReference>
<name>A0AAW8EGS6_VARPD</name>
<dbReference type="NCBIfam" id="NF004636">
    <property type="entry name" value="PRK05985.1"/>
    <property type="match status" value="1"/>
</dbReference>